<proteinExistence type="predicted"/>
<dbReference type="AlphaFoldDB" id="A0A6G0TJ58"/>
<name>A0A6G0TJ58_APHGL</name>
<dbReference type="Proteomes" id="UP000475862">
    <property type="component" value="Unassembled WGS sequence"/>
</dbReference>
<dbReference type="EMBL" id="VYZN01000038">
    <property type="protein sequence ID" value="KAE9532738.1"/>
    <property type="molecule type" value="Genomic_DNA"/>
</dbReference>
<reference evidence="1 2" key="1">
    <citation type="submission" date="2019-08" db="EMBL/GenBank/DDBJ databases">
        <title>The genome of the soybean aphid Biotype 1, its phylome, world population structure and adaptation to the North American continent.</title>
        <authorList>
            <person name="Giordano R."/>
            <person name="Donthu R.K."/>
            <person name="Hernandez A.G."/>
            <person name="Wright C.L."/>
            <person name="Zimin A.V."/>
        </authorList>
    </citation>
    <scope>NUCLEOTIDE SEQUENCE [LARGE SCALE GENOMIC DNA]</scope>
    <source>
        <tissue evidence="1">Whole aphids</tissue>
    </source>
</reference>
<evidence type="ECO:0000313" key="1">
    <source>
        <dbReference type="EMBL" id="KAE9532738.1"/>
    </source>
</evidence>
<sequence>MSVNGESLALLKQIYFKGYEFVENCIDHSISYMLKTTGFLKMIYNLFKLKTQIGAYFCKESLNAVNTDSVIKIYLYLNTPNCHCNFSTSTLTYSVLYLCKCQGNLLEFIAEGCVCTQNAYQTTKPRRRRYEILVKNRPPWMIAVTWLGLRLQHKSILSVTTVVVYSSKHNWIHK</sequence>
<accession>A0A6G0TJ58</accession>
<protein>
    <submittedName>
        <fullName evidence="1">Uncharacterized protein</fullName>
    </submittedName>
</protein>
<gene>
    <name evidence="1" type="ORF">AGLY_009819</name>
</gene>
<organism evidence="1 2">
    <name type="scientific">Aphis glycines</name>
    <name type="common">Soybean aphid</name>
    <dbReference type="NCBI Taxonomy" id="307491"/>
    <lineage>
        <taxon>Eukaryota</taxon>
        <taxon>Metazoa</taxon>
        <taxon>Ecdysozoa</taxon>
        <taxon>Arthropoda</taxon>
        <taxon>Hexapoda</taxon>
        <taxon>Insecta</taxon>
        <taxon>Pterygota</taxon>
        <taxon>Neoptera</taxon>
        <taxon>Paraneoptera</taxon>
        <taxon>Hemiptera</taxon>
        <taxon>Sternorrhyncha</taxon>
        <taxon>Aphidomorpha</taxon>
        <taxon>Aphidoidea</taxon>
        <taxon>Aphididae</taxon>
        <taxon>Aphidini</taxon>
        <taxon>Aphis</taxon>
        <taxon>Aphis</taxon>
    </lineage>
</organism>
<comment type="caution">
    <text evidence="1">The sequence shown here is derived from an EMBL/GenBank/DDBJ whole genome shotgun (WGS) entry which is preliminary data.</text>
</comment>
<keyword evidence="2" id="KW-1185">Reference proteome</keyword>
<evidence type="ECO:0000313" key="2">
    <source>
        <dbReference type="Proteomes" id="UP000475862"/>
    </source>
</evidence>